<dbReference type="EMBL" id="JAGMVJ010000011">
    <property type="protein sequence ID" value="KAH7086239.1"/>
    <property type="molecule type" value="Genomic_DNA"/>
</dbReference>
<evidence type="ECO:0000313" key="4">
    <source>
        <dbReference type="EMBL" id="KAH7086239.1"/>
    </source>
</evidence>
<gene>
    <name evidence="4" type="ORF">FB567DRAFT_471678</name>
</gene>
<dbReference type="InterPro" id="IPR056884">
    <property type="entry name" value="NPHP3-like_N"/>
</dbReference>
<evidence type="ECO:0000259" key="3">
    <source>
        <dbReference type="Pfam" id="PF24883"/>
    </source>
</evidence>
<dbReference type="Pfam" id="PF24883">
    <property type="entry name" value="NPHP3_N"/>
    <property type="match status" value="1"/>
</dbReference>
<protein>
    <recommendedName>
        <fullName evidence="3">Nephrocystin 3-like N-terminal domain-containing protein</fullName>
    </recommendedName>
</protein>
<evidence type="ECO:0000313" key="5">
    <source>
        <dbReference type="Proteomes" id="UP000813461"/>
    </source>
</evidence>
<dbReference type="PROSITE" id="PS50088">
    <property type="entry name" value="ANK_REPEAT"/>
    <property type="match status" value="2"/>
</dbReference>
<dbReference type="SMART" id="SM00248">
    <property type="entry name" value="ANK"/>
    <property type="match status" value="7"/>
</dbReference>
<dbReference type="SUPFAM" id="SSF52540">
    <property type="entry name" value="P-loop containing nucleoside triphosphate hydrolases"/>
    <property type="match status" value="1"/>
</dbReference>
<evidence type="ECO:0000256" key="1">
    <source>
        <dbReference type="ARBA" id="ARBA00022737"/>
    </source>
</evidence>
<dbReference type="Proteomes" id="UP000813461">
    <property type="component" value="Unassembled WGS sequence"/>
</dbReference>
<dbReference type="SUPFAM" id="SSF48403">
    <property type="entry name" value="Ankyrin repeat"/>
    <property type="match status" value="1"/>
</dbReference>
<dbReference type="InterPro" id="IPR027417">
    <property type="entry name" value="P-loop_NTPase"/>
</dbReference>
<dbReference type="InterPro" id="IPR002110">
    <property type="entry name" value="Ankyrin_rpt"/>
</dbReference>
<feature type="non-terminal residue" evidence="4">
    <location>
        <position position="967"/>
    </location>
</feature>
<keyword evidence="2" id="KW-0040">ANK repeat</keyword>
<accession>A0A8K0R3I6</accession>
<comment type="caution">
    <text evidence="4">The sequence shown here is derived from an EMBL/GenBank/DDBJ whole genome shotgun (WGS) entry which is preliminary data.</text>
</comment>
<keyword evidence="1" id="KW-0677">Repeat</keyword>
<sequence>MDPGTAVGVVSLGIQVCEGLLKYYRDWKEYEDDIRETCTGISDLSKTFGLLGDTLQRASPNALAQRAQECLVTTQEGIQRLEKKLKKLHREAPTGLRQKVQAGGLRLTYPLRKSTLEKLKVIVQALTQQLDLAMQLILLDNSGSIQTTTAQIEHKLENVTNLTIQIAATTLDTKAQLSTTATNIETLLSAEESRALERILEWLAAPDPSTNHRQAREKHQPGTGEWLLNSKDYQDWVSGSTPILWLHGKAGCCKTVMCSTIIVDVLGRILGNHGIAFAYFYFSFSDERKQTYADMLLSLVTQLSRGRNIHPLLQVSYQRNQPQKPSHHVLEDIVSALLGEARIPYLVLDALDECPEEHREVIMEGLKRITSSVSRTRVLVTSRRESDIIDLMADWCENQLAINESSVNADIDIFVQKALATDRKLMCLPTATKKEIADVFHEKSDGMFRWAALQLQSIRSLKILRPAYVSTALHEMPRTLDKTYERVLASIDDLYFGEARTALEWLAFSTRPLSVAEMAEVCSIRLDTSGEPSLDEGGHVALLGLLGVISSLVLVEGPQEGKYDASCYRQAIRLAHFSVKEFLLSTRLQQSDAGLSRYALDESQVHSSLSHSCSAYFLYFTNEPYYLEDFTPTYPLLPYVCRQWAHHQRLAETGGQQLQIHTSLHVRILDDERLRVSWLRLIGRRVSAFACKTSWHTPKFPRKLLAATLSGNPKIVDVLLKNGADVRCEGGHYGTAILAAAICGHTHIVLQLLSAKPGKRVLNFRSNNFGTALEAAARSGNECIMEALLQAGVDHGKAMFAAIERGHTGIGRMLINYGANLNICLSDFVVPAYFPVGKRRFRPIRVAVGFGSEEMVAMLIQAGADVTSSSKVLLLSAAEGGNTDKFHMLVEAGAKLDPSFEKLLVGAAKGGAVSIVEKLLQAGFTVVGKHVPLIAAVEGGSDAMVKLLLNLGADIHGHSRYYIKHGD</sequence>
<feature type="repeat" description="ANK" evidence="2">
    <location>
        <begin position="928"/>
        <end position="960"/>
    </location>
</feature>
<dbReference type="Pfam" id="PF12796">
    <property type="entry name" value="Ank_2"/>
    <property type="match status" value="1"/>
</dbReference>
<dbReference type="AlphaFoldDB" id="A0A8K0R3I6"/>
<feature type="repeat" description="ANK" evidence="2">
    <location>
        <begin position="839"/>
        <end position="871"/>
    </location>
</feature>
<dbReference type="InterPro" id="IPR036770">
    <property type="entry name" value="Ankyrin_rpt-contain_sf"/>
</dbReference>
<dbReference type="PANTHER" id="PTHR10039">
    <property type="entry name" value="AMELOGENIN"/>
    <property type="match status" value="1"/>
</dbReference>
<keyword evidence="5" id="KW-1185">Reference proteome</keyword>
<evidence type="ECO:0000256" key="2">
    <source>
        <dbReference type="PROSITE-ProRule" id="PRU00023"/>
    </source>
</evidence>
<feature type="domain" description="Nephrocystin 3-like N-terminal" evidence="3">
    <location>
        <begin position="222"/>
        <end position="383"/>
    </location>
</feature>
<dbReference type="OrthoDB" id="1577640at2759"/>
<dbReference type="Gene3D" id="3.40.50.300">
    <property type="entry name" value="P-loop containing nucleotide triphosphate hydrolases"/>
    <property type="match status" value="1"/>
</dbReference>
<name>A0A8K0R3I6_9PLEO</name>
<organism evidence="4 5">
    <name type="scientific">Paraphoma chrysanthemicola</name>
    <dbReference type="NCBI Taxonomy" id="798071"/>
    <lineage>
        <taxon>Eukaryota</taxon>
        <taxon>Fungi</taxon>
        <taxon>Dikarya</taxon>
        <taxon>Ascomycota</taxon>
        <taxon>Pezizomycotina</taxon>
        <taxon>Dothideomycetes</taxon>
        <taxon>Pleosporomycetidae</taxon>
        <taxon>Pleosporales</taxon>
        <taxon>Pleosporineae</taxon>
        <taxon>Phaeosphaeriaceae</taxon>
        <taxon>Paraphoma</taxon>
    </lineage>
</organism>
<proteinExistence type="predicted"/>
<dbReference type="PANTHER" id="PTHR10039:SF16">
    <property type="entry name" value="GPI INOSITOL-DEACYLASE"/>
    <property type="match status" value="1"/>
</dbReference>
<reference evidence="4" key="1">
    <citation type="journal article" date="2021" name="Nat. Commun.">
        <title>Genetic determinants of endophytism in the Arabidopsis root mycobiome.</title>
        <authorList>
            <person name="Mesny F."/>
            <person name="Miyauchi S."/>
            <person name="Thiergart T."/>
            <person name="Pickel B."/>
            <person name="Atanasova L."/>
            <person name="Karlsson M."/>
            <person name="Huettel B."/>
            <person name="Barry K.W."/>
            <person name="Haridas S."/>
            <person name="Chen C."/>
            <person name="Bauer D."/>
            <person name="Andreopoulos W."/>
            <person name="Pangilinan J."/>
            <person name="LaButti K."/>
            <person name="Riley R."/>
            <person name="Lipzen A."/>
            <person name="Clum A."/>
            <person name="Drula E."/>
            <person name="Henrissat B."/>
            <person name="Kohler A."/>
            <person name="Grigoriev I.V."/>
            <person name="Martin F.M."/>
            <person name="Hacquard S."/>
        </authorList>
    </citation>
    <scope>NUCLEOTIDE SEQUENCE</scope>
    <source>
        <strain evidence="4">MPI-SDFR-AT-0120</strain>
    </source>
</reference>
<dbReference type="Gene3D" id="1.25.40.20">
    <property type="entry name" value="Ankyrin repeat-containing domain"/>
    <property type="match status" value="1"/>
</dbReference>